<dbReference type="Gene3D" id="2.60.40.10">
    <property type="entry name" value="Immunoglobulins"/>
    <property type="match status" value="1"/>
</dbReference>
<dbReference type="Gene3D" id="1.10.287.130">
    <property type="match status" value="1"/>
</dbReference>
<keyword evidence="13" id="KW-1133">Transmembrane helix</keyword>
<dbReference type="Pfam" id="PF00072">
    <property type="entry name" value="Response_reg"/>
    <property type="match status" value="1"/>
</dbReference>
<dbReference type="Proteomes" id="UP000306402">
    <property type="component" value="Unassembled WGS sequence"/>
</dbReference>
<dbReference type="PANTHER" id="PTHR43547">
    <property type="entry name" value="TWO-COMPONENT HISTIDINE KINASE"/>
    <property type="match status" value="1"/>
</dbReference>
<evidence type="ECO:0000256" key="2">
    <source>
        <dbReference type="ARBA" id="ARBA00012438"/>
    </source>
</evidence>
<dbReference type="PROSITE" id="PS50109">
    <property type="entry name" value="HIS_KIN"/>
    <property type="match status" value="1"/>
</dbReference>
<keyword evidence="10" id="KW-0238">DNA-binding</keyword>
<dbReference type="SMART" id="SM00387">
    <property type="entry name" value="HATPase_c"/>
    <property type="match status" value="1"/>
</dbReference>
<evidence type="ECO:0000259" key="16">
    <source>
        <dbReference type="PROSITE" id="PS50109"/>
    </source>
</evidence>
<evidence type="ECO:0000313" key="19">
    <source>
        <dbReference type="Proteomes" id="UP000306402"/>
    </source>
</evidence>
<evidence type="ECO:0000313" key="18">
    <source>
        <dbReference type="EMBL" id="TLV03870.1"/>
    </source>
</evidence>
<evidence type="ECO:0000256" key="7">
    <source>
        <dbReference type="ARBA" id="ARBA00022840"/>
    </source>
</evidence>
<dbReference type="PROSITE" id="PS50110">
    <property type="entry name" value="RESPONSE_REGULATORY"/>
    <property type="match status" value="1"/>
</dbReference>
<keyword evidence="3 12" id="KW-0597">Phosphoprotein</keyword>
<dbReference type="GO" id="GO:0005524">
    <property type="term" value="F:ATP binding"/>
    <property type="evidence" value="ECO:0007669"/>
    <property type="project" value="UniProtKB-KW"/>
</dbReference>
<protein>
    <recommendedName>
        <fullName evidence="2">histidine kinase</fullName>
        <ecNumber evidence="2">2.7.13.3</ecNumber>
    </recommendedName>
</protein>
<evidence type="ECO:0000256" key="5">
    <source>
        <dbReference type="ARBA" id="ARBA00022741"/>
    </source>
</evidence>
<dbReference type="PANTHER" id="PTHR43547:SF2">
    <property type="entry name" value="HYBRID SIGNAL TRANSDUCTION HISTIDINE KINASE C"/>
    <property type="match status" value="1"/>
</dbReference>
<dbReference type="SUPFAM" id="SSF47384">
    <property type="entry name" value="Homodimeric domain of signal transducing histidine kinase"/>
    <property type="match status" value="1"/>
</dbReference>
<dbReference type="CDD" id="cd00146">
    <property type="entry name" value="PKD"/>
    <property type="match status" value="1"/>
</dbReference>
<dbReference type="FunFam" id="3.30.565.10:FF:000037">
    <property type="entry name" value="Hybrid sensor histidine kinase/response regulator"/>
    <property type="match status" value="1"/>
</dbReference>
<keyword evidence="14" id="KW-0732">Signal</keyword>
<evidence type="ECO:0000256" key="1">
    <source>
        <dbReference type="ARBA" id="ARBA00000085"/>
    </source>
</evidence>
<dbReference type="SMART" id="SM00448">
    <property type="entry name" value="REC"/>
    <property type="match status" value="1"/>
</dbReference>
<dbReference type="CDD" id="cd17574">
    <property type="entry name" value="REC_OmpR"/>
    <property type="match status" value="1"/>
</dbReference>
<dbReference type="Pfam" id="PF07495">
    <property type="entry name" value="Y_Y_Y"/>
    <property type="match status" value="1"/>
</dbReference>
<feature type="domain" description="HTH araC/xylS-type" evidence="15">
    <location>
        <begin position="1215"/>
        <end position="1313"/>
    </location>
</feature>
<dbReference type="InterPro" id="IPR013783">
    <property type="entry name" value="Ig-like_fold"/>
</dbReference>
<keyword evidence="7" id="KW-0067">ATP-binding</keyword>
<dbReference type="Pfam" id="PF12833">
    <property type="entry name" value="HTH_18"/>
    <property type="match status" value="1"/>
</dbReference>
<dbReference type="Gene3D" id="3.40.50.2300">
    <property type="match status" value="1"/>
</dbReference>
<dbReference type="InterPro" id="IPR004358">
    <property type="entry name" value="Sig_transdc_His_kin-like_C"/>
</dbReference>
<dbReference type="InterPro" id="IPR015943">
    <property type="entry name" value="WD40/YVTN_repeat-like_dom_sf"/>
</dbReference>
<dbReference type="GO" id="GO:0043565">
    <property type="term" value="F:sequence-specific DNA binding"/>
    <property type="evidence" value="ECO:0007669"/>
    <property type="project" value="InterPro"/>
</dbReference>
<feature type="modified residue" description="4-aspartylphosphate" evidence="12">
    <location>
        <position position="1115"/>
    </location>
</feature>
<feature type="chain" id="PRO_5024366803" description="histidine kinase" evidence="14">
    <location>
        <begin position="26"/>
        <end position="1316"/>
    </location>
</feature>
<dbReference type="CDD" id="cd00082">
    <property type="entry name" value="HisKA"/>
    <property type="match status" value="1"/>
</dbReference>
<dbReference type="SUPFAM" id="SSF46689">
    <property type="entry name" value="Homeodomain-like"/>
    <property type="match status" value="1"/>
</dbReference>
<keyword evidence="19" id="KW-1185">Reference proteome</keyword>
<evidence type="ECO:0000259" key="17">
    <source>
        <dbReference type="PROSITE" id="PS50110"/>
    </source>
</evidence>
<comment type="caution">
    <text evidence="18">The sequence shown here is derived from an EMBL/GenBank/DDBJ whole genome shotgun (WGS) entry which is preliminary data.</text>
</comment>
<keyword evidence="13" id="KW-0472">Membrane</keyword>
<evidence type="ECO:0000256" key="10">
    <source>
        <dbReference type="ARBA" id="ARBA00023125"/>
    </source>
</evidence>
<dbReference type="Gene3D" id="3.30.565.10">
    <property type="entry name" value="Histidine kinase-like ATPase, C-terminal domain"/>
    <property type="match status" value="1"/>
</dbReference>
<dbReference type="FunFam" id="1.10.287.130:FF:000045">
    <property type="entry name" value="Two-component system sensor histidine kinase/response regulator"/>
    <property type="match status" value="1"/>
</dbReference>
<dbReference type="InterPro" id="IPR011110">
    <property type="entry name" value="Reg_prop"/>
</dbReference>
<evidence type="ECO:0000256" key="13">
    <source>
        <dbReference type="SAM" id="Phobius"/>
    </source>
</evidence>
<dbReference type="SMART" id="SM00388">
    <property type="entry name" value="HisKA"/>
    <property type="match status" value="1"/>
</dbReference>
<keyword evidence="8" id="KW-0902">Two-component regulatory system</keyword>
<dbReference type="PROSITE" id="PS01124">
    <property type="entry name" value="HTH_ARAC_FAMILY_2"/>
    <property type="match status" value="1"/>
</dbReference>
<dbReference type="GO" id="GO:0003700">
    <property type="term" value="F:DNA-binding transcription factor activity"/>
    <property type="evidence" value="ECO:0007669"/>
    <property type="project" value="InterPro"/>
</dbReference>
<proteinExistence type="predicted"/>
<feature type="signal peptide" evidence="14">
    <location>
        <begin position="1"/>
        <end position="25"/>
    </location>
</feature>
<keyword evidence="11" id="KW-0804">Transcription</keyword>
<evidence type="ECO:0000256" key="14">
    <source>
        <dbReference type="SAM" id="SignalP"/>
    </source>
</evidence>
<dbReference type="OrthoDB" id="9797097at2"/>
<dbReference type="Pfam" id="PF02518">
    <property type="entry name" value="HATPase_c"/>
    <property type="match status" value="1"/>
</dbReference>
<feature type="transmembrane region" description="Helical" evidence="13">
    <location>
        <begin position="759"/>
        <end position="777"/>
    </location>
</feature>
<evidence type="ECO:0000256" key="12">
    <source>
        <dbReference type="PROSITE-ProRule" id="PRU00169"/>
    </source>
</evidence>
<dbReference type="EC" id="2.7.13.3" evidence="2"/>
<dbReference type="CDD" id="cd00075">
    <property type="entry name" value="HATPase"/>
    <property type="match status" value="1"/>
</dbReference>
<dbReference type="SUPFAM" id="SSF63829">
    <property type="entry name" value="Calcium-dependent phosphotriesterase"/>
    <property type="match status" value="2"/>
</dbReference>
<dbReference type="SUPFAM" id="SSF55874">
    <property type="entry name" value="ATPase domain of HSP90 chaperone/DNA topoisomerase II/histidine kinase"/>
    <property type="match status" value="1"/>
</dbReference>
<dbReference type="InterPro" id="IPR003661">
    <property type="entry name" value="HisK_dim/P_dom"/>
</dbReference>
<evidence type="ECO:0000256" key="8">
    <source>
        <dbReference type="ARBA" id="ARBA00023012"/>
    </source>
</evidence>
<dbReference type="Gene3D" id="2.130.10.10">
    <property type="entry name" value="YVTN repeat-like/Quinoprotein amine dehydrogenase"/>
    <property type="match status" value="2"/>
</dbReference>
<name>A0A5R9L6H3_9BACT</name>
<accession>A0A5R9L6H3</accession>
<dbReference type="SMART" id="SM00342">
    <property type="entry name" value="HTH_ARAC"/>
    <property type="match status" value="1"/>
</dbReference>
<dbReference type="InterPro" id="IPR009057">
    <property type="entry name" value="Homeodomain-like_sf"/>
</dbReference>
<dbReference type="InterPro" id="IPR011123">
    <property type="entry name" value="Y_Y_Y"/>
</dbReference>
<dbReference type="PRINTS" id="PR00344">
    <property type="entry name" value="BCTRLSENSOR"/>
</dbReference>
<feature type="domain" description="Histidine kinase" evidence="16">
    <location>
        <begin position="820"/>
        <end position="1036"/>
    </location>
</feature>
<dbReference type="InterPro" id="IPR036890">
    <property type="entry name" value="HATPase_C_sf"/>
</dbReference>
<dbReference type="InterPro" id="IPR005467">
    <property type="entry name" value="His_kinase_dom"/>
</dbReference>
<evidence type="ECO:0000256" key="4">
    <source>
        <dbReference type="ARBA" id="ARBA00022679"/>
    </source>
</evidence>
<evidence type="ECO:0000256" key="3">
    <source>
        <dbReference type="ARBA" id="ARBA00022553"/>
    </source>
</evidence>
<evidence type="ECO:0000256" key="6">
    <source>
        <dbReference type="ARBA" id="ARBA00022777"/>
    </source>
</evidence>
<dbReference type="InterPro" id="IPR011006">
    <property type="entry name" value="CheY-like_superfamily"/>
</dbReference>
<gene>
    <name evidence="18" type="ORF">FEN17_09830</name>
</gene>
<dbReference type="InterPro" id="IPR003594">
    <property type="entry name" value="HATPase_dom"/>
</dbReference>
<organism evidence="18 19">
    <name type="scientific">Dyadobacter luticola</name>
    <dbReference type="NCBI Taxonomy" id="1979387"/>
    <lineage>
        <taxon>Bacteria</taxon>
        <taxon>Pseudomonadati</taxon>
        <taxon>Bacteroidota</taxon>
        <taxon>Cytophagia</taxon>
        <taxon>Cytophagales</taxon>
        <taxon>Spirosomataceae</taxon>
        <taxon>Dyadobacter</taxon>
    </lineage>
</organism>
<evidence type="ECO:0000259" key="15">
    <source>
        <dbReference type="PROSITE" id="PS01124"/>
    </source>
</evidence>
<dbReference type="EMBL" id="VCEJ01000002">
    <property type="protein sequence ID" value="TLV03870.1"/>
    <property type="molecule type" value="Genomic_DNA"/>
</dbReference>
<feature type="domain" description="Response regulatory" evidence="17">
    <location>
        <begin position="1067"/>
        <end position="1182"/>
    </location>
</feature>
<dbReference type="SUPFAM" id="SSF52172">
    <property type="entry name" value="CheY-like"/>
    <property type="match status" value="1"/>
</dbReference>
<dbReference type="InterPro" id="IPR001789">
    <property type="entry name" value="Sig_transdc_resp-reg_receiver"/>
</dbReference>
<dbReference type="InterPro" id="IPR018062">
    <property type="entry name" value="HTH_AraC-typ_CS"/>
</dbReference>
<keyword evidence="5" id="KW-0547">Nucleotide-binding</keyword>
<keyword evidence="4" id="KW-0808">Transferase</keyword>
<dbReference type="InterPro" id="IPR018060">
    <property type="entry name" value="HTH_AraC"/>
</dbReference>
<keyword evidence="6" id="KW-0418">Kinase</keyword>
<reference evidence="18 19" key="1">
    <citation type="submission" date="2019-05" db="EMBL/GenBank/DDBJ databases">
        <authorList>
            <person name="Qu J.-H."/>
        </authorList>
    </citation>
    <scope>NUCLEOTIDE SEQUENCE [LARGE SCALE GENOMIC DNA]</scope>
    <source>
        <strain evidence="18 19">T17</strain>
    </source>
</reference>
<dbReference type="GO" id="GO:0000155">
    <property type="term" value="F:phosphorelay sensor kinase activity"/>
    <property type="evidence" value="ECO:0007669"/>
    <property type="project" value="InterPro"/>
</dbReference>
<evidence type="ECO:0000256" key="11">
    <source>
        <dbReference type="ARBA" id="ARBA00023163"/>
    </source>
</evidence>
<keyword evidence="9" id="KW-0805">Transcription regulation</keyword>
<sequence length="1316" mass="149381">MKYTFRTLVLFLQIFIFGAACHLSAQPVSFPKAEVISAKQGLPQGFIPGIVQDAQGMMWIATRNGLCRYDAQHIKVFHQASPDEPSLSSLGLESLKPGTDKKIWVLTDQGALDLFDPFTETLVNYSRQAFFQKAFGKRLIKSIFPDRQNRLWFVSDTADLAMVNVKTRQIRRFWDEKNNAGLVPGKVRDIAEGRDGSLWFAARKGIFILPKNTTQLTRYVSADPTFKKIETNTYALTERPDGAVLLLSKQGISKLDPHSGKLTHYPLPPDQKSEYEHSIVLDSKANAYFFRMTTLFRFNDADGVQAYPLMEEGFSEFKSLYIDHSDVLWAGTNGQGVRKFNLRAAYFTTLPYRESFVPDLLRQCLKLPESQVAMLPENLFSYNFRYTYDKAQNLWFSCGQTPFYKVNFKDKTMETVSFPVNIARSERSEMAISLATDPDGRIWALYDSLLVYYENGRWQDFEYPVRPGIESATMQLVADREALWVATSNRGLYRIDRTSGQIRRFGHIAGNPNSLNNDNVYCLFADPQNPDLLWLGTFGGGLSRFDKRTGLFKNITSQDGLPNDVVYTAIPDHLGNVWAGTNQGLAQVNAQTFKIRIYTREDGLLADEFNRFHALQLPDGRIFLGGIEGITGFDPRKSYVDHFQPATLITGILINNTPIENNRAPVTAIEELDLDFNQNFLTVEFAAMQYNRSDKIRYRYQLAGLDEHWIETGNPVTKYTDLRPGHYILRLNASNTEGMWSSQVRTLKVVIHPPWWQTWWAYILYAIGTATLIYWFLRAYTNRLKLRQSFILKQKELELIDKESRQLRELDEMKTRFFSNITHEFRTPLTLILTPVEQMLEENRKTEDLNRLGLIDRNAHQLLGLVNQLLDLSKLESGTMKVTESQSDLHNFVKELVGSFQDTADARHISLTYASETLATAYHFDHEKLERILNNLLSNALKFTPESGRVNVHLAGHSKGITLIISDSGSGIPSEKLDHVFERFYQVDSETGYRQGTGIGLAIVKELVEIQHGNVRVESLGKDLGTTFTVELPYRAAVLARQDAPVFDDNHLSDKTLDIRASNSDLKILLVEDHLELGDFIADNLGKHYQCYRAGNGEEALKIMSGLMPDLVVSDVMMPVMDGYTLCGKIKSDLQTSHIPVILLTAKSTAESKLEGLSLGADDYITKPFHLHELELRIRNTLERQRRLREMLHASFTDDKPAVIQPEKATDPFLTKLYNILDAQLENTDFGVNELIAEIGMSSSSLNRKLKALTDLSAVELIRNYRLKKAAEYLAAGTGISETAYLVGFDNLSYFAKCFRDLFKMSPRDFAGKVSS</sequence>
<dbReference type="Gene3D" id="1.10.10.60">
    <property type="entry name" value="Homeodomain-like"/>
    <property type="match status" value="1"/>
</dbReference>
<comment type="catalytic activity">
    <reaction evidence="1">
        <text>ATP + protein L-histidine = ADP + protein N-phospho-L-histidine.</text>
        <dbReference type="EC" id="2.7.13.3"/>
    </reaction>
</comment>
<dbReference type="Pfam" id="PF07494">
    <property type="entry name" value="Reg_prop"/>
    <property type="match status" value="1"/>
</dbReference>
<keyword evidence="13" id="KW-0812">Transmembrane</keyword>
<dbReference type="Pfam" id="PF00512">
    <property type="entry name" value="HisKA"/>
    <property type="match status" value="1"/>
</dbReference>
<evidence type="ECO:0000256" key="9">
    <source>
        <dbReference type="ARBA" id="ARBA00023015"/>
    </source>
</evidence>
<dbReference type="PROSITE" id="PS00041">
    <property type="entry name" value="HTH_ARAC_FAMILY_1"/>
    <property type="match status" value="1"/>
</dbReference>
<dbReference type="InterPro" id="IPR036097">
    <property type="entry name" value="HisK_dim/P_sf"/>
</dbReference>
<dbReference type="PROSITE" id="PS51257">
    <property type="entry name" value="PROKAR_LIPOPROTEIN"/>
    <property type="match status" value="1"/>
</dbReference>